<sequence>MKYYLCTLSALLLVSLSVSAQKVGIQPSILEFHVVPGVTESQVIRISNMSEAKVSFQAYLADWLRDSTGAHHYYKPDTLSRSCASWVAIDKNFIEVEPGKTEELVVRLQAPLDTKLFKQMKWAMLFLQSAEEQDSADRKNKQFNTKIKELLRVGVHIYQTPPAVTQMSAKAVTLKPVDGEKNAYDLYMVNTGETMLQCKAHLEVTNVATGAAFKLDKIEFPVFPDGKRTVRLVIPDTVPKGKYSALAILDIGEDASLEAIERTIEVK</sequence>
<feature type="signal peptide" evidence="1">
    <location>
        <begin position="1"/>
        <end position="20"/>
    </location>
</feature>
<keyword evidence="3" id="KW-1185">Reference proteome</keyword>
<dbReference type="EMBL" id="LVYD01000084">
    <property type="protein sequence ID" value="OQP59208.1"/>
    <property type="molecule type" value="Genomic_DNA"/>
</dbReference>
<reference evidence="2 3" key="1">
    <citation type="submission" date="2016-03" db="EMBL/GenBank/DDBJ databases">
        <title>Niastella vici sp. nov., isolated from farmland soil.</title>
        <authorList>
            <person name="Chen L."/>
            <person name="Wang D."/>
            <person name="Yang S."/>
            <person name="Wang G."/>
        </authorList>
    </citation>
    <scope>NUCLEOTIDE SEQUENCE [LARGE SCALE GENOMIC DNA]</scope>
    <source>
        <strain evidence="2 3">DJ57</strain>
    </source>
</reference>
<dbReference type="AlphaFoldDB" id="A0A1V9FLJ7"/>
<dbReference type="RefSeq" id="WP_081154844.1">
    <property type="nucleotide sequence ID" value="NZ_LVYD01000084.1"/>
</dbReference>
<feature type="chain" id="PRO_5012099420" description="Molecular chaperone" evidence="1">
    <location>
        <begin position="21"/>
        <end position="267"/>
    </location>
</feature>
<gene>
    <name evidence="2" type="ORF">A3860_38155</name>
</gene>
<organism evidence="2 3">
    <name type="scientific">Niastella vici</name>
    <dbReference type="NCBI Taxonomy" id="1703345"/>
    <lineage>
        <taxon>Bacteria</taxon>
        <taxon>Pseudomonadati</taxon>
        <taxon>Bacteroidota</taxon>
        <taxon>Chitinophagia</taxon>
        <taxon>Chitinophagales</taxon>
        <taxon>Chitinophagaceae</taxon>
        <taxon>Niastella</taxon>
    </lineage>
</organism>
<proteinExistence type="predicted"/>
<name>A0A1V9FLJ7_9BACT</name>
<evidence type="ECO:0000256" key="1">
    <source>
        <dbReference type="SAM" id="SignalP"/>
    </source>
</evidence>
<dbReference type="STRING" id="1703345.A3860_38155"/>
<evidence type="ECO:0000313" key="2">
    <source>
        <dbReference type="EMBL" id="OQP59208.1"/>
    </source>
</evidence>
<protein>
    <recommendedName>
        <fullName evidence="4">Molecular chaperone</fullName>
    </recommendedName>
</protein>
<dbReference type="Proteomes" id="UP000192796">
    <property type="component" value="Unassembled WGS sequence"/>
</dbReference>
<keyword evidence="1" id="KW-0732">Signal</keyword>
<comment type="caution">
    <text evidence="2">The sequence shown here is derived from an EMBL/GenBank/DDBJ whole genome shotgun (WGS) entry which is preliminary data.</text>
</comment>
<evidence type="ECO:0000313" key="3">
    <source>
        <dbReference type="Proteomes" id="UP000192796"/>
    </source>
</evidence>
<evidence type="ECO:0008006" key="4">
    <source>
        <dbReference type="Google" id="ProtNLM"/>
    </source>
</evidence>
<accession>A0A1V9FLJ7</accession>
<dbReference type="OrthoDB" id="1419910at2"/>